<dbReference type="Gene3D" id="2.60.40.10">
    <property type="entry name" value="Immunoglobulins"/>
    <property type="match status" value="1"/>
</dbReference>
<dbReference type="InterPro" id="IPR032350">
    <property type="entry name" value="Nbr1_FW"/>
</dbReference>
<dbReference type="Pfam" id="PF00569">
    <property type="entry name" value="ZZ"/>
    <property type="match status" value="1"/>
</dbReference>
<reference evidence="7 8" key="1">
    <citation type="submission" date="2024-09" db="EMBL/GenBank/DDBJ databases">
        <title>Chromosome-scale assembly of Riccia fluitans.</title>
        <authorList>
            <person name="Paukszto L."/>
            <person name="Sawicki J."/>
            <person name="Karawczyk K."/>
            <person name="Piernik-Szablinska J."/>
            <person name="Szczecinska M."/>
            <person name="Mazdziarz M."/>
        </authorList>
    </citation>
    <scope>NUCLEOTIDE SEQUENCE [LARGE SCALE GENOMIC DNA]</scope>
    <source>
        <strain evidence="7">Rf_01</strain>
        <tissue evidence="7">Aerial parts of the thallus</tissue>
    </source>
</reference>
<evidence type="ECO:0000313" key="7">
    <source>
        <dbReference type="EMBL" id="KAL2643598.1"/>
    </source>
</evidence>
<dbReference type="Gene3D" id="3.30.60.90">
    <property type="match status" value="1"/>
</dbReference>
<dbReference type="InterPro" id="IPR000270">
    <property type="entry name" value="PB1_dom"/>
</dbReference>
<dbReference type="Pfam" id="PF24932">
    <property type="entry name" value="UBA_NBR1_C"/>
    <property type="match status" value="1"/>
</dbReference>
<dbReference type="EMBL" id="JBHFFA010000002">
    <property type="protein sequence ID" value="KAL2643598.1"/>
    <property type="molecule type" value="Genomic_DNA"/>
</dbReference>
<dbReference type="Proteomes" id="UP001605036">
    <property type="component" value="Unassembled WGS sequence"/>
</dbReference>
<dbReference type="PROSITE" id="PS50135">
    <property type="entry name" value="ZF_ZZ_2"/>
    <property type="match status" value="1"/>
</dbReference>
<keyword evidence="2 4" id="KW-0863">Zinc-finger</keyword>
<dbReference type="InterPro" id="IPR009060">
    <property type="entry name" value="UBA-like_sf"/>
</dbReference>
<dbReference type="InterPro" id="IPR043145">
    <property type="entry name" value="Znf_ZZ_sf"/>
</dbReference>
<dbReference type="PANTHER" id="PTHR20930">
    <property type="entry name" value="OVARIAN CARCINOMA ANTIGEN CA125-RELATED"/>
    <property type="match status" value="1"/>
</dbReference>
<keyword evidence="1" id="KW-0479">Metal-binding</keyword>
<dbReference type="SUPFAM" id="SSF57850">
    <property type="entry name" value="RING/U-box"/>
    <property type="match status" value="1"/>
</dbReference>
<dbReference type="InterPro" id="IPR013783">
    <property type="entry name" value="Ig-like_fold"/>
</dbReference>
<evidence type="ECO:0000256" key="4">
    <source>
        <dbReference type="PROSITE-ProRule" id="PRU00228"/>
    </source>
</evidence>
<accession>A0ABD1Z797</accession>
<dbReference type="InterPro" id="IPR000433">
    <property type="entry name" value="Znf_ZZ"/>
</dbReference>
<dbReference type="SMART" id="SM00666">
    <property type="entry name" value="PB1"/>
    <property type="match status" value="1"/>
</dbReference>
<dbReference type="Pfam" id="PF16158">
    <property type="entry name" value="N_BRCA1_IG"/>
    <property type="match status" value="1"/>
</dbReference>
<dbReference type="CDD" id="cd14319">
    <property type="entry name" value="UBA_NBR1"/>
    <property type="match status" value="1"/>
</dbReference>
<dbReference type="Pfam" id="PF00564">
    <property type="entry name" value="PB1"/>
    <property type="match status" value="1"/>
</dbReference>
<dbReference type="Gene3D" id="1.10.8.10">
    <property type="entry name" value="DNA helicase RuvA subunit, C-terminal domain"/>
    <property type="match status" value="2"/>
</dbReference>
<dbReference type="InterPro" id="IPR056893">
    <property type="entry name" value="UBA_Nbr1_C"/>
</dbReference>
<dbReference type="SUPFAM" id="SSF54277">
    <property type="entry name" value="CAD &amp; PB1 domains"/>
    <property type="match status" value="1"/>
</dbReference>
<feature type="region of interest" description="Disordered" evidence="5">
    <location>
        <begin position="178"/>
        <end position="201"/>
    </location>
</feature>
<evidence type="ECO:0000256" key="5">
    <source>
        <dbReference type="SAM" id="MobiDB-lite"/>
    </source>
</evidence>
<dbReference type="SUPFAM" id="SSF46934">
    <property type="entry name" value="UBA-like"/>
    <property type="match status" value="1"/>
</dbReference>
<dbReference type="GO" id="GO:0008270">
    <property type="term" value="F:zinc ion binding"/>
    <property type="evidence" value="ECO:0007669"/>
    <property type="project" value="UniProtKB-KW"/>
</dbReference>
<evidence type="ECO:0000256" key="2">
    <source>
        <dbReference type="ARBA" id="ARBA00022771"/>
    </source>
</evidence>
<organism evidence="7 8">
    <name type="scientific">Riccia fluitans</name>
    <dbReference type="NCBI Taxonomy" id="41844"/>
    <lineage>
        <taxon>Eukaryota</taxon>
        <taxon>Viridiplantae</taxon>
        <taxon>Streptophyta</taxon>
        <taxon>Embryophyta</taxon>
        <taxon>Marchantiophyta</taxon>
        <taxon>Marchantiopsida</taxon>
        <taxon>Marchantiidae</taxon>
        <taxon>Marchantiales</taxon>
        <taxon>Ricciaceae</taxon>
        <taxon>Riccia</taxon>
    </lineage>
</organism>
<comment type="caution">
    <text evidence="7">The sequence shown here is derived from an EMBL/GenBank/DDBJ whole genome shotgun (WGS) entry which is preliminary data.</text>
</comment>
<keyword evidence="8" id="KW-1185">Reference proteome</keyword>
<evidence type="ECO:0000259" key="6">
    <source>
        <dbReference type="PROSITE" id="PS50135"/>
    </source>
</evidence>
<gene>
    <name evidence="7" type="ORF">R1flu_011185</name>
</gene>
<evidence type="ECO:0000256" key="1">
    <source>
        <dbReference type="ARBA" id="ARBA00022723"/>
    </source>
</evidence>
<dbReference type="CDD" id="cd14947">
    <property type="entry name" value="NBR1_like"/>
    <property type="match status" value="1"/>
</dbReference>
<sequence>MDSAQTHFVIKVNYADTLRRLTIGMQPSGDCGLTFAELETKIREMFQFPTSANLKLTYLDKEKDVITMQNDEDLKDVCIYQCLNPLRLNVVLASSEAPFGGEASGTSNFNAAFQRLDEPLREVLKNLRPENLKTMFQAYEPLFKDVKNPNQIRDLVENVVKTVGSQFASLSKNARFSNADATTSAPPINREQTIPQDRAAQTHSDVFRPSVHYGVACDGCDMSPITGTRYMSTTKGNYDLCSSCYGKSGASAGEYIVVERPVSRGRHGRFHHHRGRMMCPAAGGHLGFMPRHPHCGMRAPHDTQGGRLDARFVRDISVFDGTELAPGTRFTKIWRLRNSGAVSWPADTKLVNVDGDDLGSGALIPLEIGEQGLAPEEEVEVSVDCVAPLKAGRYQSIWRLAAPWGPKFGHKIWVQIQVVPSDTLNQLTQVDTDNSSVQVDGVREISTATDSDEVQKGGETSFSVPVEEINSEYQIQPEFSTLFTRSLETTKDSVSQAMKGLEESFVKVDVSSVEDKTPVIQMSEMPSDSSENEKVESYIRNLVSHHDVITSPAEEVTTKFPAEELAESKETKAPIDIEGNDASLYNPLLAKLEAMGFSDAALNLELLIANARDMRKTVDALCEVDDWAPALADLAEMGFNNAYVNRRLMFKHGGNLKRVVKELVQQAKNSYKKEE</sequence>
<feature type="domain" description="ZZ-type" evidence="6">
    <location>
        <begin position="212"/>
        <end position="263"/>
    </location>
</feature>
<dbReference type="PANTHER" id="PTHR20930:SF0">
    <property type="entry name" value="PROTEIN ILRUN"/>
    <property type="match status" value="1"/>
</dbReference>
<evidence type="ECO:0000313" key="8">
    <source>
        <dbReference type="Proteomes" id="UP001605036"/>
    </source>
</evidence>
<dbReference type="Gene3D" id="3.10.20.90">
    <property type="entry name" value="Phosphatidylinositol 3-kinase Catalytic Subunit, Chain A, domain 1"/>
    <property type="match status" value="1"/>
</dbReference>
<keyword evidence="3" id="KW-0862">Zinc</keyword>
<proteinExistence type="predicted"/>
<dbReference type="AlphaFoldDB" id="A0ABD1Z797"/>
<evidence type="ECO:0000256" key="3">
    <source>
        <dbReference type="ARBA" id="ARBA00022833"/>
    </source>
</evidence>
<name>A0ABD1Z797_9MARC</name>
<dbReference type="SMART" id="SM00291">
    <property type="entry name" value="ZnF_ZZ"/>
    <property type="match status" value="1"/>
</dbReference>
<protein>
    <recommendedName>
        <fullName evidence="6">ZZ-type domain-containing protein</fullName>
    </recommendedName>
</protein>